<dbReference type="PROSITE" id="PS51215">
    <property type="entry name" value="AWS"/>
    <property type="match status" value="1"/>
</dbReference>
<evidence type="ECO:0000313" key="13">
    <source>
        <dbReference type="Proteomes" id="UP001157974"/>
    </source>
</evidence>
<evidence type="ECO:0000256" key="8">
    <source>
        <dbReference type="SAM" id="MobiDB-lite"/>
    </source>
</evidence>
<dbReference type="InterPro" id="IPR050777">
    <property type="entry name" value="SET2_Histone-Lys_MeTrsfase"/>
</dbReference>
<dbReference type="Pfam" id="PF00856">
    <property type="entry name" value="SET"/>
    <property type="match status" value="1"/>
</dbReference>
<feature type="compositionally biased region" description="Basic and acidic residues" evidence="8">
    <location>
        <begin position="407"/>
        <end position="423"/>
    </location>
</feature>
<dbReference type="SMART" id="SM00317">
    <property type="entry name" value="SET"/>
    <property type="match status" value="1"/>
</dbReference>
<feature type="region of interest" description="Disordered" evidence="8">
    <location>
        <begin position="131"/>
        <end position="158"/>
    </location>
</feature>
<evidence type="ECO:0000256" key="2">
    <source>
        <dbReference type="ARBA" id="ARBA00004286"/>
    </source>
</evidence>
<feature type="region of interest" description="Disordered" evidence="8">
    <location>
        <begin position="184"/>
        <end position="203"/>
    </location>
</feature>
<dbReference type="InterPro" id="IPR006560">
    <property type="entry name" value="AWS_dom"/>
</dbReference>
<feature type="compositionally biased region" description="Basic and acidic residues" evidence="8">
    <location>
        <begin position="565"/>
        <end position="581"/>
    </location>
</feature>
<reference evidence="12 13" key="1">
    <citation type="journal article" date="2023" name="Nat. Commun.">
        <title>Origin of minicircular mitochondrial genomes in red algae.</title>
        <authorList>
            <person name="Lee Y."/>
            <person name="Cho C.H."/>
            <person name="Lee Y.M."/>
            <person name="Park S.I."/>
            <person name="Yang J.H."/>
            <person name="West J.A."/>
            <person name="Bhattacharya D."/>
            <person name="Yoon H.S."/>
        </authorList>
    </citation>
    <scope>NUCLEOTIDE SEQUENCE [LARGE SCALE GENOMIC DNA]</scope>
    <source>
        <strain evidence="12 13">CCMP1338</strain>
        <tissue evidence="12">Whole cell</tissue>
    </source>
</reference>
<feature type="compositionally biased region" description="Basic and acidic residues" evidence="8">
    <location>
        <begin position="237"/>
        <end position="248"/>
    </location>
</feature>
<feature type="compositionally biased region" description="Low complexity" evidence="8">
    <location>
        <begin position="334"/>
        <end position="349"/>
    </location>
</feature>
<evidence type="ECO:0000313" key="12">
    <source>
        <dbReference type="EMBL" id="KAJ8908191.1"/>
    </source>
</evidence>
<name>A0AAV8V2S7_9RHOD</name>
<evidence type="ECO:0000259" key="11">
    <source>
        <dbReference type="PROSITE" id="PS51215"/>
    </source>
</evidence>
<proteinExistence type="predicted"/>
<dbReference type="GO" id="GO:0005634">
    <property type="term" value="C:nucleus"/>
    <property type="evidence" value="ECO:0007669"/>
    <property type="project" value="UniProtKB-SubCell"/>
</dbReference>
<feature type="compositionally biased region" description="Polar residues" evidence="8">
    <location>
        <begin position="1706"/>
        <end position="1724"/>
    </location>
</feature>
<organism evidence="12 13">
    <name type="scientific">Rhodosorus marinus</name>
    <dbReference type="NCBI Taxonomy" id="101924"/>
    <lineage>
        <taxon>Eukaryota</taxon>
        <taxon>Rhodophyta</taxon>
        <taxon>Stylonematophyceae</taxon>
        <taxon>Stylonematales</taxon>
        <taxon>Stylonemataceae</taxon>
        <taxon>Rhodosorus</taxon>
    </lineage>
</organism>
<feature type="compositionally biased region" description="Basic and acidic residues" evidence="8">
    <location>
        <begin position="1830"/>
        <end position="1887"/>
    </location>
</feature>
<dbReference type="GO" id="GO:0005694">
    <property type="term" value="C:chromosome"/>
    <property type="evidence" value="ECO:0007669"/>
    <property type="project" value="UniProtKB-SubCell"/>
</dbReference>
<keyword evidence="3" id="KW-0158">Chromosome</keyword>
<dbReference type="InterPro" id="IPR003616">
    <property type="entry name" value="Post-SET_dom"/>
</dbReference>
<feature type="compositionally biased region" description="Basic and acidic residues" evidence="8">
    <location>
        <begin position="291"/>
        <end position="301"/>
    </location>
</feature>
<dbReference type="SMART" id="SM00570">
    <property type="entry name" value="AWS"/>
    <property type="match status" value="1"/>
</dbReference>
<dbReference type="GO" id="GO:0032259">
    <property type="term" value="P:methylation"/>
    <property type="evidence" value="ECO:0007669"/>
    <property type="project" value="UniProtKB-KW"/>
</dbReference>
<evidence type="ECO:0000256" key="3">
    <source>
        <dbReference type="ARBA" id="ARBA00022454"/>
    </source>
</evidence>
<feature type="domain" description="Post-SET" evidence="10">
    <location>
        <begin position="1509"/>
        <end position="1525"/>
    </location>
</feature>
<comment type="caution">
    <text evidence="12">The sequence shown here is derived from an EMBL/GenBank/DDBJ whole genome shotgun (WGS) entry which is preliminary data.</text>
</comment>
<dbReference type="GO" id="GO:0042054">
    <property type="term" value="F:histone methyltransferase activity"/>
    <property type="evidence" value="ECO:0007669"/>
    <property type="project" value="InterPro"/>
</dbReference>
<evidence type="ECO:0000256" key="5">
    <source>
        <dbReference type="ARBA" id="ARBA00022679"/>
    </source>
</evidence>
<feature type="region of interest" description="Disordered" evidence="8">
    <location>
        <begin position="291"/>
        <end position="662"/>
    </location>
</feature>
<protein>
    <recommendedName>
        <fullName evidence="14">Calmodulin</fullName>
    </recommendedName>
</protein>
<feature type="compositionally biased region" description="Basic and acidic residues" evidence="8">
    <location>
        <begin position="432"/>
        <end position="447"/>
    </location>
</feature>
<accession>A0AAV8V2S7</accession>
<evidence type="ECO:0000259" key="9">
    <source>
        <dbReference type="PROSITE" id="PS50280"/>
    </source>
</evidence>
<feature type="compositionally biased region" description="Basic and acidic residues" evidence="8">
    <location>
        <begin position="599"/>
        <end position="609"/>
    </location>
</feature>
<feature type="compositionally biased region" description="Basic and acidic residues" evidence="8">
    <location>
        <begin position="1787"/>
        <end position="1803"/>
    </location>
</feature>
<comment type="subcellular location">
    <subcellularLocation>
        <location evidence="2">Chromosome</location>
    </subcellularLocation>
    <subcellularLocation>
        <location evidence="1">Nucleus</location>
    </subcellularLocation>
</comment>
<dbReference type="Proteomes" id="UP001157974">
    <property type="component" value="Unassembled WGS sequence"/>
</dbReference>
<feature type="region of interest" description="Disordered" evidence="8">
    <location>
        <begin position="1787"/>
        <end position="1916"/>
    </location>
</feature>
<feature type="compositionally biased region" description="Basic and acidic residues" evidence="8">
    <location>
        <begin position="1653"/>
        <end position="1666"/>
    </location>
</feature>
<feature type="compositionally biased region" description="Basic and acidic residues" evidence="8">
    <location>
        <begin position="1896"/>
        <end position="1910"/>
    </location>
</feature>
<sequence>MGQSSSLADLKRLLVAAARADVIGDEVDIGCARATSEGRFHVQIENHVTEDPIVSIYTSQGDIFRGSTSTLIAKSAKNLQPRKGRPPKINVESWETSLGVFKAEDDNGETWTKFSVILSELDDEDLYPLHSADSASDKEVDGGEDTSKPTVRTPNLGGSESRLRLESIVFSTFPAVGDYVEISPSGKSSLKGSAGKVVNIGDQSNPEKRRVQLLIGNKPTWVTLRLGDFRLIDGSQVRDEQARDDRATPKLSLDPAPNEQDKPSPAISDVKLDPGRPQTLKAKLMKMWSEKKVKKQVDRAPGDTQATSPGPVETVAVKREKTVHSEDSAAQMHSKLAVSDKSASKSSNSTKRKKKKRDVRSAHSLQSHRKAVEPSEKPASRGSDSNFPDDKRSSDSSSEESYLEDGGSERVEQWRRTRGSPERGRKKSHGPTIKDADERSTSEKEPARPAPRKSEKKKPVRQKGWREIRGLFTDVVVQKNEESESDEEDSENEESSPEEASPVLSTSRLRKAKLSSTERGPRGRTRRTEDATVSEDVGKSASVRSRSRRREETEVEPEASSKASAKSEKKDEAKRSPDIKRPTRTHGKVIGKAVDALEADVKATGDSDVQKIPTKQPGKGSKRTIRKQNNSEEEDVSPPGEVRSEVKSSKRQNSGTERAVTYGAIASVDSKENAEEKSQIETAAKGSPKAVKQAVKVPSLKQLAEEDESEVEQSFIEILAGYDFKDISDSMSFFGDEVILDVTGLKVKLVDYISKCCLKIAHPDSQIEVEDQLPLLGSDELSEFLASLTFVLDGSLSIAPEFSKRWCSRKGLNSQVVGFALSIVDAALKAALELKAKLDEKKDVKDPALGEASGDQVEVTSTGPFQNAINAFVVLVNYLEYEDKTIGDAEDAGPEDRKLATVVHLAERPELLEMVSPTMTLMELPKLKALKGPSSKLRQWASEYILCLLGTRALSDVERNDVIHRIVEHENIFSSFVDELQKRMVRIDERARGTDETVADVLYELLENKEFLIRLADPEENETREKLADAFTSSFEKIVSGRPAGIVNNEINLKVLDAVTLFFKYAFLRGHVVGNSHLRSKFMTAFAALLARTDEIIADVTGNSKNPVKMDPFDGYEVDEIIEDELIDEDIAWFLSISFRIFGVLGNRIGGGSLLSHLIESQFRGRRGLERLYTFAWKLQRSVGTEKLGEKDRTLFTVAFTAVQEAMESAHFSSRRQNPAVNDSADVTTRSDGYDVLGISTSDGSDTEIPRKLGTLEKVEPIRLRSLLQYPKRRREFEVVDAELSEFYREEMEAAFIRLTGSGEKPAPFKRLSKNEYLPAARKLLQSQGEHIMQCNCVEVPGAMACNDHRCLNRASMFECDEQHCQAGESCSNQRFQKRQYVPVKVTKAEGGKGWGLKPLEDVEKGTFVMEYQGQVIDEDDYERRKKRYEGEKNFYFMNLTPDLYLDASRKGNLARFINHSCDPNCATQKWTVSGEPCVGIFAVKDIPKGCEITFDYNIESGARGETSAAVKCECGAPNCKVWLTGKEDTPEIRKAAEEQYLRRAKVVEDQLKWINNRIELRARGRADEPSSLSEGEDMDLSDEKLSTGMGETEDNPENPQGSPSRSPGKRDRRVAFPGMYSGTDDVLPSIRIKKRTVGNGQASPELTKVETKEPTPLESMKKEETPLELPNKELAIVKPATAGILDDMVVRTEMKPKPSEFPAIGTTSQGRKSAFVETSSAGESNRESNIVEKTTADSIPIVPPAPPPVVESKDVAAHAGFIRVDASGKEESSLVSEGTKLLKDVMRNDGKPDFIDESDNRDAMSGTIKTISVSESKEGLRVPGSPKRVRSETSELKDSNLTSDRKRVWQTRDRSPGQRRESPPYKRREVSPYDRRELSPYERRELSPYIGREASPYKRRELSPRERRYPSPRHVRGAIQAAQEGRTEGCVHARGPRRARCLDHVRILARVHDQAEDASRGVTGQGPVLLFPEDIATAPGGDGKIVTMTTTGAIAQAPVPTEKEAHMTDLVITGGVTGGTAIIDKAGGYYLQQGLQQRSQQQVGEQRINE</sequence>
<dbReference type="EMBL" id="JAMWBK010000002">
    <property type="protein sequence ID" value="KAJ8908191.1"/>
    <property type="molecule type" value="Genomic_DNA"/>
</dbReference>
<feature type="compositionally biased region" description="Basic residues" evidence="8">
    <location>
        <begin position="450"/>
        <end position="463"/>
    </location>
</feature>
<dbReference type="PROSITE" id="PS50280">
    <property type="entry name" value="SET"/>
    <property type="match status" value="1"/>
</dbReference>
<evidence type="ECO:0000256" key="1">
    <source>
        <dbReference type="ARBA" id="ARBA00004123"/>
    </source>
</evidence>
<keyword evidence="6" id="KW-0949">S-adenosyl-L-methionine</keyword>
<feature type="region of interest" description="Disordered" evidence="8">
    <location>
        <begin position="1565"/>
        <end position="1628"/>
    </location>
</feature>
<dbReference type="Gene3D" id="2.170.270.10">
    <property type="entry name" value="SET domain"/>
    <property type="match status" value="1"/>
</dbReference>
<keyword evidence="5" id="KW-0808">Transferase</keyword>
<dbReference type="InterPro" id="IPR046341">
    <property type="entry name" value="SET_dom_sf"/>
</dbReference>
<feature type="region of interest" description="Disordered" evidence="8">
    <location>
        <begin position="1653"/>
        <end position="1672"/>
    </location>
</feature>
<feature type="compositionally biased region" description="Acidic residues" evidence="8">
    <location>
        <begin position="483"/>
        <end position="497"/>
    </location>
</feature>
<dbReference type="Pfam" id="PF17907">
    <property type="entry name" value="AWS"/>
    <property type="match status" value="1"/>
</dbReference>
<evidence type="ECO:0008006" key="14">
    <source>
        <dbReference type="Google" id="ProtNLM"/>
    </source>
</evidence>
<keyword evidence="7" id="KW-0539">Nucleus</keyword>
<feature type="compositionally biased region" description="Basic and acidic residues" evidence="8">
    <location>
        <begin position="370"/>
        <end position="379"/>
    </location>
</feature>
<dbReference type="PANTHER" id="PTHR22884">
    <property type="entry name" value="SET DOMAIN PROTEINS"/>
    <property type="match status" value="1"/>
</dbReference>
<keyword evidence="4" id="KW-0489">Methyltransferase</keyword>
<keyword evidence="13" id="KW-1185">Reference proteome</keyword>
<feature type="compositionally biased region" description="Basic and acidic residues" evidence="8">
    <location>
        <begin position="135"/>
        <end position="147"/>
    </location>
</feature>
<evidence type="ECO:0000256" key="4">
    <source>
        <dbReference type="ARBA" id="ARBA00022603"/>
    </source>
</evidence>
<feature type="compositionally biased region" description="Basic and acidic residues" evidence="8">
    <location>
        <begin position="316"/>
        <end position="327"/>
    </location>
</feature>
<feature type="domain" description="AWS" evidence="11">
    <location>
        <begin position="1330"/>
        <end position="1380"/>
    </location>
</feature>
<dbReference type="SUPFAM" id="SSF82199">
    <property type="entry name" value="SET domain"/>
    <property type="match status" value="1"/>
</dbReference>
<feature type="region of interest" description="Disordered" evidence="8">
    <location>
        <begin position="237"/>
        <end position="276"/>
    </location>
</feature>
<feature type="domain" description="SET" evidence="9">
    <location>
        <begin position="1382"/>
        <end position="1498"/>
    </location>
</feature>
<evidence type="ECO:0000256" key="7">
    <source>
        <dbReference type="ARBA" id="ARBA00023242"/>
    </source>
</evidence>
<dbReference type="InterPro" id="IPR001214">
    <property type="entry name" value="SET_dom"/>
</dbReference>
<evidence type="ECO:0000259" key="10">
    <source>
        <dbReference type="PROSITE" id="PS50868"/>
    </source>
</evidence>
<feature type="compositionally biased region" description="Polar residues" evidence="8">
    <location>
        <begin position="148"/>
        <end position="158"/>
    </location>
</feature>
<feature type="compositionally biased region" description="Low complexity" evidence="8">
    <location>
        <begin position="184"/>
        <end position="196"/>
    </location>
</feature>
<gene>
    <name evidence="12" type="ORF">NDN08_008285</name>
</gene>
<feature type="region of interest" description="Disordered" evidence="8">
    <location>
        <begin position="1697"/>
        <end position="1748"/>
    </location>
</feature>
<dbReference type="PROSITE" id="PS50868">
    <property type="entry name" value="POST_SET"/>
    <property type="match status" value="1"/>
</dbReference>
<evidence type="ECO:0000256" key="6">
    <source>
        <dbReference type="ARBA" id="ARBA00022691"/>
    </source>
</evidence>